<dbReference type="EMBL" id="BPVZ01000001">
    <property type="protein sequence ID" value="GKU86928.1"/>
    <property type="molecule type" value="Genomic_DNA"/>
</dbReference>
<feature type="compositionally biased region" description="Polar residues" evidence="1">
    <location>
        <begin position="151"/>
        <end position="178"/>
    </location>
</feature>
<dbReference type="PANTHER" id="PTHR35985">
    <property type="entry name" value="OS07G0675200 PROTEIN"/>
    <property type="match status" value="1"/>
</dbReference>
<keyword evidence="3" id="KW-1185">Reference proteome</keyword>
<protein>
    <submittedName>
        <fullName evidence="2">Uncharacterized protein</fullName>
    </submittedName>
</protein>
<reference evidence="2 3" key="1">
    <citation type="journal article" date="2021" name="Commun. Biol.">
        <title>The genome of Shorea leprosula (Dipterocarpaceae) highlights the ecological relevance of drought in aseasonal tropical rainforests.</title>
        <authorList>
            <person name="Ng K.K.S."/>
            <person name="Kobayashi M.J."/>
            <person name="Fawcett J.A."/>
            <person name="Hatakeyama M."/>
            <person name="Paape T."/>
            <person name="Ng C.H."/>
            <person name="Ang C.C."/>
            <person name="Tnah L.H."/>
            <person name="Lee C.T."/>
            <person name="Nishiyama T."/>
            <person name="Sese J."/>
            <person name="O'Brien M.J."/>
            <person name="Copetti D."/>
            <person name="Mohd Noor M.I."/>
            <person name="Ong R.C."/>
            <person name="Putra M."/>
            <person name="Sireger I.Z."/>
            <person name="Indrioko S."/>
            <person name="Kosugi Y."/>
            <person name="Izuno A."/>
            <person name="Isagi Y."/>
            <person name="Lee S.L."/>
            <person name="Shimizu K.K."/>
        </authorList>
    </citation>
    <scope>NUCLEOTIDE SEQUENCE [LARGE SCALE GENOMIC DNA]</scope>
    <source>
        <strain evidence="2">214</strain>
    </source>
</reference>
<dbReference type="AlphaFoldDB" id="A0AAV5HDN8"/>
<feature type="region of interest" description="Disordered" evidence="1">
    <location>
        <begin position="134"/>
        <end position="212"/>
    </location>
</feature>
<accession>A0AAV5HDN8</accession>
<evidence type="ECO:0000313" key="3">
    <source>
        <dbReference type="Proteomes" id="UP001054252"/>
    </source>
</evidence>
<dbReference type="Proteomes" id="UP001054252">
    <property type="component" value="Unassembled WGS sequence"/>
</dbReference>
<feature type="compositionally biased region" description="Basic and acidic residues" evidence="1">
    <location>
        <begin position="197"/>
        <end position="212"/>
    </location>
</feature>
<gene>
    <name evidence="2" type="ORF">SLEP1_g1391</name>
</gene>
<organism evidence="2 3">
    <name type="scientific">Rubroshorea leprosula</name>
    <dbReference type="NCBI Taxonomy" id="152421"/>
    <lineage>
        <taxon>Eukaryota</taxon>
        <taxon>Viridiplantae</taxon>
        <taxon>Streptophyta</taxon>
        <taxon>Embryophyta</taxon>
        <taxon>Tracheophyta</taxon>
        <taxon>Spermatophyta</taxon>
        <taxon>Magnoliopsida</taxon>
        <taxon>eudicotyledons</taxon>
        <taxon>Gunneridae</taxon>
        <taxon>Pentapetalae</taxon>
        <taxon>rosids</taxon>
        <taxon>malvids</taxon>
        <taxon>Malvales</taxon>
        <taxon>Dipterocarpaceae</taxon>
        <taxon>Rubroshorea</taxon>
    </lineage>
</organism>
<sequence length="305" mass="33739">MQSRHATTASSRLYRALFVGRNEQVLPHRFTVAASTSNRSKTADPAIHYGELEAGPEVHLCEPQVSLFLSLDSLNSHLWDANKTKGRICEGNLNEPVIGTNADKQSDTSFNRISDLCTFFLQGTEKSGAVKADHWERGTGTDPLVQPKAPLTSSPRLESTEVNHPSGHNLQQKRTAGSSVAPLEEVSCVGLDGSPWPKDKKEEQKSEREQTLDDREYYKHHKASPLSEIEVADTRKAITQATDGTAADPSVYGGGRDVMEWRPEQLDTAEEALKRAALIWKQNAMRGDPDSPHGSVLRELRGEWF</sequence>
<dbReference type="PANTHER" id="PTHR35985:SF1">
    <property type="entry name" value="OS07G0675200 PROTEIN"/>
    <property type="match status" value="1"/>
</dbReference>
<comment type="caution">
    <text evidence="2">The sequence shown here is derived from an EMBL/GenBank/DDBJ whole genome shotgun (WGS) entry which is preliminary data.</text>
</comment>
<evidence type="ECO:0000256" key="1">
    <source>
        <dbReference type="SAM" id="MobiDB-lite"/>
    </source>
</evidence>
<proteinExistence type="predicted"/>
<name>A0AAV5HDN8_9ROSI</name>
<evidence type="ECO:0000313" key="2">
    <source>
        <dbReference type="EMBL" id="GKU86928.1"/>
    </source>
</evidence>